<dbReference type="AlphaFoldDB" id="A0A9P5PBJ8"/>
<evidence type="ECO:0000313" key="1">
    <source>
        <dbReference type="EMBL" id="KAF9059110.1"/>
    </source>
</evidence>
<proteinExistence type="predicted"/>
<dbReference type="EMBL" id="JADNRY010000325">
    <property type="protein sequence ID" value="KAF9059110.1"/>
    <property type="molecule type" value="Genomic_DNA"/>
</dbReference>
<evidence type="ECO:0000313" key="2">
    <source>
        <dbReference type="Proteomes" id="UP000772434"/>
    </source>
</evidence>
<reference evidence="1" key="1">
    <citation type="submission" date="2020-11" db="EMBL/GenBank/DDBJ databases">
        <authorList>
            <consortium name="DOE Joint Genome Institute"/>
            <person name="Ahrendt S."/>
            <person name="Riley R."/>
            <person name="Andreopoulos W."/>
            <person name="Labutti K."/>
            <person name="Pangilinan J."/>
            <person name="Ruiz-Duenas F.J."/>
            <person name="Barrasa J.M."/>
            <person name="Sanchez-Garcia M."/>
            <person name="Camarero S."/>
            <person name="Miyauchi S."/>
            <person name="Serrano A."/>
            <person name="Linde D."/>
            <person name="Babiker R."/>
            <person name="Drula E."/>
            <person name="Ayuso-Fernandez I."/>
            <person name="Pacheco R."/>
            <person name="Padilla G."/>
            <person name="Ferreira P."/>
            <person name="Barriuso J."/>
            <person name="Kellner H."/>
            <person name="Castanera R."/>
            <person name="Alfaro M."/>
            <person name="Ramirez L."/>
            <person name="Pisabarro A.G."/>
            <person name="Kuo A."/>
            <person name="Tritt A."/>
            <person name="Lipzen A."/>
            <person name="He G."/>
            <person name="Yan M."/>
            <person name="Ng V."/>
            <person name="Cullen D."/>
            <person name="Martin F."/>
            <person name="Rosso M.-N."/>
            <person name="Henrissat B."/>
            <person name="Hibbett D."/>
            <person name="Martinez A.T."/>
            <person name="Grigoriev I.V."/>
        </authorList>
    </citation>
    <scope>NUCLEOTIDE SEQUENCE</scope>
    <source>
        <strain evidence="1">AH 40177</strain>
    </source>
</reference>
<sequence length="397" mass="44579">MHAPRITCTHPQNDDGRHWNLYIHLYTSTLILPYQAASYVPSAVYNPSCSFGDRSKRKAQERLVNSIVEISLHNEVNLAQLTRTHLHAPRTGCTAKSFDDLAIKTSDYVAEEVKESFVSAKNYIGQAMFDQVRTQVTTIINKGNDKVADNARAVLTEAKTSLIAAQTALTAAHAAIELAENALDETGDESIVKELDFIFSPIRDQIINTCDKHTEQYLKERAEIMMEREIIAASVRHAQTQATTENFLEVIVSFHNNREFSLFENYDFLSFTIPTITMRPTEPATPTTGPPQHLIEKLELLRTYLQHLPPTFPLDPPADQSSYHFSLSTDDIEERGIFGAVSRCLEVCLGQSRDGVIHFKERGARLEVIIKMFDEELAIGANYTVTSRYFGKAMGPP</sequence>
<protein>
    <submittedName>
        <fullName evidence="1">Uncharacterized protein</fullName>
    </submittedName>
</protein>
<name>A0A9P5PBJ8_9AGAR</name>
<dbReference type="Proteomes" id="UP000772434">
    <property type="component" value="Unassembled WGS sequence"/>
</dbReference>
<accession>A0A9P5PBJ8</accession>
<gene>
    <name evidence="1" type="ORF">BDP27DRAFT_1371857</name>
</gene>
<dbReference type="OrthoDB" id="3053074at2759"/>
<comment type="caution">
    <text evidence="1">The sequence shown here is derived from an EMBL/GenBank/DDBJ whole genome shotgun (WGS) entry which is preliminary data.</text>
</comment>
<keyword evidence="2" id="KW-1185">Reference proteome</keyword>
<organism evidence="1 2">
    <name type="scientific">Rhodocollybia butyracea</name>
    <dbReference type="NCBI Taxonomy" id="206335"/>
    <lineage>
        <taxon>Eukaryota</taxon>
        <taxon>Fungi</taxon>
        <taxon>Dikarya</taxon>
        <taxon>Basidiomycota</taxon>
        <taxon>Agaricomycotina</taxon>
        <taxon>Agaricomycetes</taxon>
        <taxon>Agaricomycetidae</taxon>
        <taxon>Agaricales</taxon>
        <taxon>Marasmiineae</taxon>
        <taxon>Omphalotaceae</taxon>
        <taxon>Rhodocollybia</taxon>
    </lineage>
</organism>